<sequence>MFVAIDQEGLMVNVAEKKWSRQRLMRLREERIFNCPTCKQEVDLKIGSIIAAHFAHKKYGECPTVKGSHESDYHMRGKHDLYHWFTSQKGVESVQLEPYLQETRQRPDLFIEYNRNKIAIEYQCSTIDTRILRKRSQLYHQEGISYLWILGAKTLTRVASQSYRLSPFQWNFILKKENSAPYLFSYCPKSRAMIVLYHLLPFSSQTVISEHKHYPLPSSSVHDVMNLQPYKKENLHKEWVRKVRSFRLKAPGFQSKQSSKFQQYLYQTVHLPLSYLPSYAFLPLANNYIFESPVYVWQGWILLFIHAISLYGSFRTHDVYHAISMRMNDGSITSRSLIKQVSFISAIDTYLMKLADLAVVVFEGKDRLKKINEIRWTNQMEELLKEDVKIIGSI</sequence>
<comment type="caution">
    <text evidence="4">The sequence shown here is derived from an EMBL/GenBank/DDBJ whole genome shotgun (WGS) entry which is preliminary data.</text>
</comment>
<dbReference type="RefSeq" id="WP_264143520.1">
    <property type="nucleotide sequence ID" value="NZ_JAOYEY010000044.1"/>
</dbReference>
<dbReference type="Pfam" id="PF25164">
    <property type="entry name" value="CoiA_N"/>
    <property type="match status" value="1"/>
</dbReference>
<dbReference type="EMBL" id="JAOYEY010000044">
    <property type="protein sequence ID" value="MCV9887043.1"/>
    <property type="molecule type" value="Genomic_DNA"/>
</dbReference>
<proteinExistence type="predicted"/>
<dbReference type="InterPro" id="IPR021176">
    <property type="entry name" value="Competence-induced_CoiA"/>
</dbReference>
<keyword evidence="5" id="KW-1185">Reference proteome</keyword>
<evidence type="ECO:0000259" key="3">
    <source>
        <dbReference type="Pfam" id="PF25166"/>
    </source>
</evidence>
<name>A0ABT3DJ15_9BACI</name>
<feature type="domain" description="Competence protein CoiA nuclease-like" evidence="1">
    <location>
        <begin position="70"/>
        <end position="227"/>
    </location>
</feature>
<evidence type="ECO:0000259" key="2">
    <source>
        <dbReference type="Pfam" id="PF25164"/>
    </source>
</evidence>
<dbReference type="InterPro" id="IPR057253">
    <property type="entry name" value="CoiA-like_N"/>
</dbReference>
<organism evidence="4 5">
    <name type="scientific">Metabacillus halosaccharovorans</name>
    <dbReference type="NCBI Taxonomy" id="930124"/>
    <lineage>
        <taxon>Bacteria</taxon>
        <taxon>Bacillati</taxon>
        <taxon>Bacillota</taxon>
        <taxon>Bacilli</taxon>
        <taxon>Bacillales</taxon>
        <taxon>Bacillaceae</taxon>
        <taxon>Metabacillus</taxon>
    </lineage>
</organism>
<dbReference type="Pfam" id="PF25166">
    <property type="entry name" value="CoiA_C"/>
    <property type="match status" value="1"/>
</dbReference>
<gene>
    <name evidence="4" type="ORF">OIH86_15500</name>
</gene>
<dbReference type="Pfam" id="PF06054">
    <property type="entry name" value="CoiA_nuc"/>
    <property type="match status" value="1"/>
</dbReference>
<dbReference type="Proteomes" id="UP001526147">
    <property type="component" value="Unassembled WGS sequence"/>
</dbReference>
<evidence type="ECO:0000313" key="4">
    <source>
        <dbReference type="EMBL" id="MCV9887043.1"/>
    </source>
</evidence>
<dbReference type="PIRSF" id="PIRSF007487">
    <property type="entry name" value="Competence-induced_CoiA_bac"/>
    <property type="match status" value="1"/>
</dbReference>
<dbReference type="InterPro" id="IPR057252">
    <property type="entry name" value="CoiA_C"/>
</dbReference>
<feature type="domain" description="Competence protein CoiA C-terminal" evidence="3">
    <location>
        <begin position="238"/>
        <end position="384"/>
    </location>
</feature>
<dbReference type="InterPro" id="IPR010330">
    <property type="entry name" value="CoiA_nuc"/>
</dbReference>
<evidence type="ECO:0000313" key="5">
    <source>
        <dbReference type="Proteomes" id="UP001526147"/>
    </source>
</evidence>
<protein>
    <submittedName>
        <fullName evidence="4">Competence protein CoiA family protein</fullName>
    </submittedName>
</protein>
<reference evidence="4 5" key="1">
    <citation type="submission" date="2022-10" db="EMBL/GenBank/DDBJ databases">
        <title>Draft genome assembly of moderately radiation resistant bacterium Metabacillus halosaccharovorans.</title>
        <authorList>
            <person name="Pal S."/>
            <person name="Gopinathan A."/>
        </authorList>
    </citation>
    <scope>NUCLEOTIDE SEQUENCE [LARGE SCALE GENOMIC DNA]</scope>
    <source>
        <strain evidence="4 5">VITHBRA001</strain>
    </source>
</reference>
<evidence type="ECO:0000259" key="1">
    <source>
        <dbReference type="Pfam" id="PF06054"/>
    </source>
</evidence>
<accession>A0ABT3DJ15</accession>
<feature type="domain" description="Competence protein CoiA-like N-terminal" evidence="2">
    <location>
        <begin position="17"/>
        <end position="63"/>
    </location>
</feature>